<feature type="compositionally biased region" description="Polar residues" evidence="1">
    <location>
        <begin position="161"/>
        <end position="171"/>
    </location>
</feature>
<sequence>MSRLSRSVIVSLQVAILKVLSSYPNGCATVDMLKADLAILGASGKDWTDRMNQMLARAPQLDIFGQRLVVRNAHGWEVTAAGRELLSTIEVVNVDAPRSAVPTAEASAEMADTTAVANSPASPAAPDSERQRSARPQRNFVIIEGGKSLLSAPGAPADRLPQSTAAEQGSGSLDPIDPPTADCCVAPNRG</sequence>
<protein>
    <submittedName>
        <fullName evidence="2">Uncharacterized protein</fullName>
    </submittedName>
</protein>
<dbReference type="EMBL" id="CP000301">
    <property type="protein sequence ID" value="ABD90074.1"/>
    <property type="molecule type" value="Genomic_DNA"/>
</dbReference>
<proteinExistence type="predicted"/>
<gene>
    <name evidence="2" type="ordered locus">RPC_4552</name>
</gene>
<organism evidence="2">
    <name type="scientific">Rhodopseudomonas palustris (strain BisB18)</name>
    <dbReference type="NCBI Taxonomy" id="316056"/>
    <lineage>
        <taxon>Bacteria</taxon>
        <taxon>Pseudomonadati</taxon>
        <taxon>Pseudomonadota</taxon>
        <taxon>Alphaproteobacteria</taxon>
        <taxon>Hyphomicrobiales</taxon>
        <taxon>Nitrobacteraceae</taxon>
        <taxon>Rhodopseudomonas</taxon>
    </lineage>
</organism>
<feature type="region of interest" description="Disordered" evidence="1">
    <location>
        <begin position="103"/>
        <end position="190"/>
    </location>
</feature>
<feature type="compositionally biased region" description="Low complexity" evidence="1">
    <location>
        <begin position="115"/>
        <end position="126"/>
    </location>
</feature>
<reference evidence="2" key="1">
    <citation type="submission" date="2006-03" db="EMBL/GenBank/DDBJ databases">
        <title>Complete sequence of Rhodopseudomonas palustris BisB18.</title>
        <authorList>
            <consortium name="US DOE Joint Genome Institute"/>
            <person name="Copeland A."/>
            <person name="Lucas S."/>
            <person name="Lapidus A."/>
            <person name="Barry K."/>
            <person name="Detter J.C."/>
            <person name="Glavina del Rio T."/>
            <person name="Hammon N."/>
            <person name="Israni S."/>
            <person name="Dalin E."/>
            <person name="Tice H."/>
            <person name="Pitluck S."/>
            <person name="Chain P."/>
            <person name="Malfatti S."/>
            <person name="Shin M."/>
            <person name="Vergez L."/>
            <person name="Schmutz J."/>
            <person name="Larimer F."/>
            <person name="Land M."/>
            <person name="Hauser L."/>
            <person name="Pelletier D.A."/>
            <person name="Kyrpides N."/>
            <person name="Anderson I."/>
            <person name="Oda Y."/>
            <person name="Harwood C.S."/>
            <person name="Richardson P."/>
        </authorList>
    </citation>
    <scope>NUCLEOTIDE SEQUENCE [LARGE SCALE GENOMIC DNA]</scope>
    <source>
        <strain evidence="2">BisB18</strain>
    </source>
</reference>
<evidence type="ECO:0000313" key="2">
    <source>
        <dbReference type="EMBL" id="ABD90074.1"/>
    </source>
</evidence>
<dbReference type="eggNOG" id="ENOG5031570">
    <property type="taxonomic scope" value="Bacteria"/>
</dbReference>
<accession>Q20XR2</accession>
<evidence type="ECO:0000256" key="1">
    <source>
        <dbReference type="SAM" id="MobiDB-lite"/>
    </source>
</evidence>
<dbReference type="HOGENOM" id="CLU_139004_0_0_5"/>
<dbReference type="KEGG" id="rpc:RPC_4552"/>
<dbReference type="AlphaFoldDB" id="Q20XR2"/>
<name>Q20XR2_RHOPB</name>